<feature type="domain" description="Septum formation inhibitor MinC C-terminal" evidence="7">
    <location>
        <begin position="103"/>
        <end position="179"/>
    </location>
</feature>
<evidence type="ECO:0000313" key="10">
    <source>
        <dbReference type="Proteomes" id="UP000831947"/>
    </source>
</evidence>
<evidence type="ECO:0000259" key="7">
    <source>
        <dbReference type="Pfam" id="PF03775"/>
    </source>
</evidence>
<comment type="similarity">
    <text evidence="1 6">Belongs to the MinC family.</text>
</comment>
<dbReference type="EMBL" id="CP093365">
    <property type="protein sequence ID" value="UQS83823.1"/>
    <property type="molecule type" value="Genomic_DNA"/>
</dbReference>
<dbReference type="SUPFAM" id="SSF63848">
    <property type="entry name" value="Cell-division inhibitor MinC, C-terminal domain"/>
    <property type="match status" value="1"/>
</dbReference>
<dbReference type="InterPro" id="IPR016098">
    <property type="entry name" value="CAP/MinC_C"/>
</dbReference>
<dbReference type="Proteomes" id="UP000831947">
    <property type="component" value="Chromosome"/>
</dbReference>
<dbReference type="PANTHER" id="PTHR34108">
    <property type="entry name" value="SEPTUM SITE-DETERMINING PROTEIN MINC"/>
    <property type="match status" value="1"/>
</dbReference>
<evidence type="ECO:0000313" key="9">
    <source>
        <dbReference type="EMBL" id="UQS83823.1"/>
    </source>
</evidence>
<evidence type="ECO:0000256" key="5">
    <source>
        <dbReference type="ARBA" id="ARBA00046874"/>
    </source>
</evidence>
<evidence type="ECO:0000256" key="4">
    <source>
        <dbReference type="ARBA" id="ARBA00023306"/>
    </source>
</evidence>
<dbReference type="RefSeq" id="WP_249513008.1">
    <property type="nucleotide sequence ID" value="NZ_CP093365.1"/>
</dbReference>
<evidence type="ECO:0000256" key="3">
    <source>
        <dbReference type="ARBA" id="ARBA00023210"/>
    </source>
</evidence>
<evidence type="ECO:0000256" key="2">
    <source>
        <dbReference type="ARBA" id="ARBA00022618"/>
    </source>
</evidence>
<protein>
    <recommendedName>
        <fullName evidence="6">Probable septum site-determining protein MinC</fullName>
    </recommendedName>
</protein>
<reference evidence="9 10" key="1">
    <citation type="journal article" date="2022" name="Int. J. Syst. Evol. Microbiol.">
        <title>Apilactobacillus apisilvae sp. nov., Nicolia spurrieriana gen. nov. sp. nov., Bombilactobacillus folatiphilus sp. nov. and Bombilactobacillus thymidiniphilus sp. nov., four new lactic acid bacterial isolates from stingless bees Tetragonula carbonaria and Austroplebeia australis.</title>
        <authorList>
            <person name="Oliphant S.A."/>
            <person name="Watson-Haigh N.S."/>
            <person name="Sumby K.M."/>
            <person name="Gardner J."/>
            <person name="Groom S."/>
            <person name="Jiranek V."/>
        </authorList>
    </citation>
    <scope>NUCLEOTIDE SEQUENCE [LARGE SCALE GENOMIC DNA]</scope>
    <source>
        <strain evidence="9 10">SG4_A1</strain>
    </source>
</reference>
<comment type="function">
    <text evidence="6">Cell division inhibitor that blocks the formation of polar Z ring septums. Rapidly oscillates between the poles of the cell to destabilize FtsZ filaments that have formed before they mature into polar Z rings. Prevents FtsZ polymerization.</text>
</comment>
<comment type="subunit">
    <text evidence="5 6">Interacts with MinD and FtsZ.</text>
</comment>
<dbReference type="PANTHER" id="PTHR34108:SF1">
    <property type="entry name" value="SEPTUM SITE-DETERMINING PROTEIN MINC"/>
    <property type="match status" value="1"/>
</dbReference>
<dbReference type="InterPro" id="IPR036145">
    <property type="entry name" value="MinC_C_sf"/>
</dbReference>
<evidence type="ECO:0000256" key="1">
    <source>
        <dbReference type="ARBA" id="ARBA00006291"/>
    </source>
</evidence>
<keyword evidence="2 6" id="KW-0132">Cell division</keyword>
<organism evidence="9 10">
    <name type="scientific">Bombilactobacillus thymidiniphilus</name>
    <dbReference type="NCBI Taxonomy" id="2923363"/>
    <lineage>
        <taxon>Bacteria</taxon>
        <taxon>Bacillati</taxon>
        <taxon>Bacillota</taxon>
        <taxon>Bacilli</taxon>
        <taxon>Lactobacillales</taxon>
        <taxon>Lactobacillaceae</taxon>
        <taxon>Bombilactobacillus</taxon>
    </lineage>
</organism>
<dbReference type="Gene3D" id="2.160.20.70">
    <property type="match status" value="1"/>
</dbReference>
<keyword evidence="10" id="KW-1185">Reference proteome</keyword>
<name>A0ABY4PDG2_9LACO</name>
<proteinExistence type="inferred from homology"/>
<dbReference type="Pfam" id="PF22642">
    <property type="entry name" value="MinC_N_1"/>
    <property type="match status" value="1"/>
</dbReference>
<dbReference type="Pfam" id="PF03775">
    <property type="entry name" value="MinC_C"/>
    <property type="match status" value="1"/>
</dbReference>
<gene>
    <name evidence="6" type="primary">minC</name>
    <name evidence="9" type="ORF">MOO47_01055</name>
</gene>
<sequence>MMKNVALKGKGQEYYLEISSYCDFNAALEDMKVLFDDLAKSTDKLTLIVDTQQRLLGEKQITELKQLIKSYHMLDLKQIVSAVDTKTSLNNILKKNQIQIESHIVRSGQILDYNGNLLLLGDVHAGAQVRATGSIFVVGVVEGIIHAGFPDNDDAVIAGNLGAARQIRISDLFQIVADLAMDNLEMDSFFYVNDLHTIAIDKIDNLATIKPQKEIIIS</sequence>
<evidence type="ECO:0000259" key="8">
    <source>
        <dbReference type="Pfam" id="PF22642"/>
    </source>
</evidence>
<dbReference type="HAMAP" id="MF_00267">
    <property type="entry name" value="MinC"/>
    <property type="match status" value="1"/>
</dbReference>
<accession>A0ABY4PDG2</accession>
<feature type="domain" description="Septum site-determining protein MinC N-terminal" evidence="8">
    <location>
        <begin position="5"/>
        <end position="79"/>
    </location>
</feature>
<evidence type="ECO:0000256" key="6">
    <source>
        <dbReference type="HAMAP-Rule" id="MF_00267"/>
    </source>
</evidence>
<keyword evidence="3 6" id="KW-0717">Septation</keyword>
<dbReference type="InterPro" id="IPR005526">
    <property type="entry name" value="Septum_form_inhib_MinC_C"/>
</dbReference>
<dbReference type="Gene3D" id="3.30.160.540">
    <property type="match status" value="1"/>
</dbReference>
<dbReference type="InterPro" id="IPR013033">
    <property type="entry name" value="MinC"/>
</dbReference>
<dbReference type="InterPro" id="IPR055219">
    <property type="entry name" value="MinC_N_1"/>
</dbReference>
<keyword evidence="4 6" id="KW-0131">Cell cycle</keyword>